<dbReference type="Proteomes" id="UP000236023">
    <property type="component" value="Unassembled WGS sequence"/>
</dbReference>
<name>A0A2N8T9E5_STUST</name>
<evidence type="ECO:0000313" key="2">
    <source>
        <dbReference type="EMBL" id="PNG11305.1"/>
    </source>
</evidence>
<organism evidence="2 3">
    <name type="scientific">Stutzerimonas stutzeri</name>
    <name type="common">Pseudomonas stutzeri</name>
    <dbReference type="NCBI Taxonomy" id="316"/>
    <lineage>
        <taxon>Bacteria</taxon>
        <taxon>Pseudomonadati</taxon>
        <taxon>Pseudomonadota</taxon>
        <taxon>Gammaproteobacteria</taxon>
        <taxon>Pseudomonadales</taxon>
        <taxon>Pseudomonadaceae</taxon>
        <taxon>Stutzerimonas</taxon>
    </lineage>
</organism>
<evidence type="ECO:0000256" key="1">
    <source>
        <dbReference type="SAM" id="SignalP"/>
    </source>
</evidence>
<feature type="signal peptide" evidence="1">
    <location>
        <begin position="1"/>
        <end position="22"/>
    </location>
</feature>
<dbReference type="InterPro" id="IPR021747">
    <property type="entry name" value="DUF3313"/>
</dbReference>
<feature type="chain" id="PRO_5014854183" evidence="1">
    <location>
        <begin position="23"/>
        <end position="229"/>
    </location>
</feature>
<proteinExistence type="predicted"/>
<dbReference type="AlphaFoldDB" id="A0A2N8T9E5"/>
<dbReference type="RefSeq" id="WP_102893028.1">
    <property type="nucleotide sequence ID" value="NZ_JAMOHU010000013.1"/>
</dbReference>
<evidence type="ECO:0000313" key="3">
    <source>
        <dbReference type="Proteomes" id="UP000236023"/>
    </source>
</evidence>
<comment type="caution">
    <text evidence="2">The sequence shown here is derived from an EMBL/GenBank/DDBJ whole genome shotgun (WGS) entry which is preliminary data.</text>
</comment>
<reference evidence="2 3" key="1">
    <citation type="submission" date="2018-01" db="EMBL/GenBank/DDBJ databases">
        <title>Denitrification phenotypes of diverse strains of Pseudomonas stutzeri.</title>
        <authorList>
            <person name="Milligan D.A."/>
            <person name="Bergaust L."/>
            <person name="Bakken L.R."/>
            <person name="Frostegard A."/>
        </authorList>
    </citation>
    <scope>NUCLEOTIDE SEQUENCE [LARGE SCALE GENOMIC DNA]</scope>
    <source>
        <strain evidence="2 3">24a75</strain>
    </source>
</reference>
<dbReference type="EMBL" id="POUT01000001">
    <property type="protein sequence ID" value="PNG11305.1"/>
    <property type="molecule type" value="Genomic_DNA"/>
</dbReference>
<gene>
    <name evidence="2" type="ORF">CXK94_01620</name>
</gene>
<keyword evidence="1" id="KW-0732">Signal</keyword>
<protein>
    <submittedName>
        <fullName evidence="2">DUF3313 domain-containing protein</fullName>
    </submittedName>
</protein>
<dbReference type="Pfam" id="PF11769">
    <property type="entry name" value="DUF3313"/>
    <property type="match status" value="1"/>
</dbReference>
<sequence>MNTKKTLHTALLCLSATLLASACSTSTPSTGSGFLPDYSQLKQESTADGGSRQVYVNPAFTPARYDAVWLDPVVFYPDPKPTDDVSMQTLTQIRNAVDQSLRSKIGQQVQLVDRAGPGVARMRVAITAVGAESEALKAYQYIPIALVLTGAKAALDGGRPREAAVAVETHVMDSQSGNLLYAAVRGGTGERISKADDGQGGVQLSQLRPLVDAWTTGASEDVRKYVRRK</sequence>
<accession>A0A2N8T9E5</accession>
<dbReference type="PROSITE" id="PS51257">
    <property type="entry name" value="PROKAR_LIPOPROTEIN"/>
    <property type="match status" value="1"/>
</dbReference>